<feature type="binding site" evidence="16">
    <location>
        <position position="652"/>
    </location>
    <ligand>
        <name>L-glutamate</name>
        <dbReference type="ChEBI" id="CHEBI:29985"/>
    </ligand>
</feature>
<dbReference type="AlphaFoldDB" id="A0A1I7SYJ4"/>
<evidence type="ECO:0000256" key="13">
    <source>
        <dbReference type="ARBA" id="ARBA00023286"/>
    </source>
</evidence>
<evidence type="ECO:0000256" key="11">
    <source>
        <dbReference type="ARBA" id="ARBA00023180"/>
    </source>
</evidence>
<dbReference type="Pfam" id="PF00060">
    <property type="entry name" value="Lig_chan"/>
    <property type="match status" value="1"/>
</dbReference>
<dbReference type="InterPro" id="IPR001320">
    <property type="entry name" value="Iontro_rcpt_C"/>
</dbReference>
<feature type="binding site" evidence="16">
    <location>
        <position position="491"/>
    </location>
    <ligand>
        <name>L-glutamate</name>
        <dbReference type="ChEBI" id="CHEBI:29985"/>
    </ligand>
</feature>
<dbReference type="GO" id="GO:0015276">
    <property type="term" value="F:ligand-gated monoatomic ion channel activity"/>
    <property type="evidence" value="ECO:0007669"/>
    <property type="project" value="InterPro"/>
</dbReference>
<feature type="disulfide bond" evidence="18">
    <location>
        <begin position="78"/>
        <end position="323"/>
    </location>
</feature>
<evidence type="ECO:0000256" key="7">
    <source>
        <dbReference type="ARBA" id="ARBA00023018"/>
    </source>
</evidence>
<evidence type="ECO:0000259" key="20">
    <source>
        <dbReference type="SMART" id="SM00079"/>
    </source>
</evidence>
<evidence type="ECO:0000259" key="21">
    <source>
        <dbReference type="SMART" id="SM00918"/>
    </source>
</evidence>
<keyword evidence="14" id="KW-0407">Ion channel</keyword>
<dbReference type="Gene3D" id="3.40.190.10">
    <property type="entry name" value="Periplasmic binding protein-like II"/>
    <property type="match status" value="3"/>
</dbReference>
<dbReference type="CDD" id="cd13714">
    <property type="entry name" value="PBP2_iGluR_Kainate"/>
    <property type="match status" value="1"/>
</dbReference>
<dbReference type="InterPro" id="IPR015683">
    <property type="entry name" value="Ionotropic_Glu_rcpt"/>
</dbReference>
<organism evidence="22 23">
    <name type="scientific">Caenorhabditis tropicalis</name>
    <dbReference type="NCBI Taxonomy" id="1561998"/>
    <lineage>
        <taxon>Eukaryota</taxon>
        <taxon>Metazoa</taxon>
        <taxon>Ecdysozoa</taxon>
        <taxon>Nematoda</taxon>
        <taxon>Chromadorea</taxon>
        <taxon>Rhabditida</taxon>
        <taxon>Rhabditina</taxon>
        <taxon>Rhabditomorpha</taxon>
        <taxon>Rhabditoidea</taxon>
        <taxon>Rhabditidae</taxon>
        <taxon>Peloderinae</taxon>
        <taxon>Caenorhabditis</taxon>
    </lineage>
</organism>
<evidence type="ECO:0000256" key="4">
    <source>
        <dbReference type="ARBA" id="ARBA00022692"/>
    </source>
</evidence>
<keyword evidence="4 19" id="KW-0812">Transmembrane</keyword>
<keyword evidence="5" id="KW-0732">Signal</keyword>
<evidence type="ECO:0000256" key="17">
    <source>
        <dbReference type="PIRSR" id="PIRSR601508-2"/>
    </source>
</evidence>
<dbReference type="SUPFAM" id="SSF53850">
    <property type="entry name" value="Periplasmic binding protein-like II"/>
    <property type="match status" value="1"/>
</dbReference>
<reference evidence="23" key="1">
    <citation type="submission" date="2016-11" db="UniProtKB">
        <authorList>
            <consortium name="WormBaseParasite"/>
        </authorList>
    </citation>
    <scope>IDENTIFICATION</scope>
</reference>
<feature type="transmembrane region" description="Helical" evidence="19">
    <location>
        <begin position="531"/>
        <end position="554"/>
    </location>
</feature>
<keyword evidence="11" id="KW-0325">Glycoprotein</keyword>
<dbReference type="InterPro" id="IPR001828">
    <property type="entry name" value="ANF_lig-bd_rcpt"/>
</dbReference>
<dbReference type="Pfam" id="PF01094">
    <property type="entry name" value="ANF_receptor"/>
    <property type="match status" value="1"/>
</dbReference>
<keyword evidence="13" id="KW-1071">Ligand-gated ion channel</keyword>
<dbReference type="SUPFAM" id="SSF53822">
    <property type="entry name" value="Periplasmic binding protein-like I"/>
    <property type="match status" value="1"/>
</dbReference>
<evidence type="ECO:0000256" key="15">
    <source>
        <dbReference type="ARBA" id="ARBA00034104"/>
    </source>
</evidence>
<keyword evidence="3" id="KW-1003">Cell membrane</keyword>
<evidence type="ECO:0000256" key="19">
    <source>
        <dbReference type="SAM" id="Phobius"/>
    </source>
</evidence>
<dbReference type="SMART" id="SM00079">
    <property type="entry name" value="PBPe"/>
    <property type="match status" value="1"/>
</dbReference>
<dbReference type="FunFam" id="3.40.190.10:FF:000167">
    <property type="entry name" value="Eye-enriched kainate receptor, isoform B"/>
    <property type="match status" value="1"/>
</dbReference>
<feature type="transmembrane region" description="Helical" evidence="19">
    <location>
        <begin position="787"/>
        <end position="808"/>
    </location>
</feature>
<keyword evidence="10" id="KW-0675">Receptor</keyword>
<keyword evidence="6 19" id="KW-1133">Transmembrane helix</keyword>
<dbReference type="PRINTS" id="PR00177">
    <property type="entry name" value="NMDARECEPTOR"/>
</dbReference>
<dbReference type="FunFam" id="3.40.190.10:FF:000072">
    <property type="entry name" value="glutamate receptor ionotropic, kainate 4"/>
    <property type="match status" value="1"/>
</dbReference>
<evidence type="ECO:0000256" key="12">
    <source>
        <dbReference type="ARBA" id="ARBA00023257"/>
    </source>
</evidence>
<evidence type="ECO:0000256" key="18">
    <source>
        <dbReference type="PIRSR" id="PIRSR601508-3"/>
    </source>
</evidence>
<feature type="transmembrane region" description="Helical" evidence="19">
    <location>
        <begin position="601"/>
        <end position="624"/>
    </location>
</feature>
<feature type="binding site" evidence="16">
    <location>
        <position position="653"/>
    </location>
    <ligand>
        <name>L-glutamate</name>
        <dbReference type="ChEBI" id="CHEBI:29985"/>
    </ligand>
</feature>
<feature type="site" description="Interaction with the cone snail toxin Con-ikot-ikot" evidence="17">
    <location>
        <position position="466"/>
    </location>
</feature>
<name>A0A1I7SYJ4_9PELO</name>
<dbReference type="FunFam" id="3.40.190.10:FF:000060">
    <property type="entry name" value="Glutamate receptor ionotropic, kainate 1"/>
    <property type="match status" value="1"/>
</dbReference>
<keyword evidence="7" id="KW-0770">Synapse</keyword>
<evidence type="ECO:0000256" key="8">
    <source>
        <dbReference type="ARBA" id="ARBA00023065"/>
    </source>
</evidence>
<evidence type="ECO:0000256" key="6">
    <source>
        <dbReference type="ARBA" id="ARBA00022989"/>
    </source>
</evidence>
<comment type="subcellular location">
    <subcellularLocation>
        <location evidence="15">Postsynaptic cell membrane</location>
        <topology evidence="15">Multi-pass membrane protein</topology>
    </subcellularLocation>
</comment>
<keyword evidence="8" id="KW-0406">Ion transport</keyword>
<keyword evidence="18" id="KW-1015">Disulfide bond</keyword>
<dbReference type="WBParaSite" id="Csp11.Scaffold320.g806.t1">
    <property type="protein sequence ID" value="Csp11.Scaffold320.g806.t1"/>
    <property type="gene ID" value="Csp11.Scaffold320.g806"/>
</dbReference>
<evidence type="ECO:0000256" key="10">
    <source>
        <dbReference type="ARBA" id="ARBA00023170"/>
    </source>
</evidence>
<feature type="transmembrane region" description="Helical" evidence="19">
    <location>
        <begin position="575"/>
        <end position="595"/>
    </location>
</feature>
<sequence>MSNNFKVFLLSILVFNGFAIRIGIITSRHLEHSVRTAVNIIVPRINEQIVKTKGACFITHTSFIALRDSHDELNEKLCGLAKSEVSIIIGVVDRESGSIIEEQCAELNILFIHYYWTPGYQKKQQTSLNLYPSMEYSQLMERLINLWRWDNFVYIYSNYDAPKQLIETLSRLEKSPALLRAHTLDDSMMATALALRDTCDRNRCWPKKNRVLIELSPNETLTFFDASLKLGMISVHNWFLITALDDLKDHLSQYTHNGMRVSLLTVSKEKWNENDLAIKLPDMYQEYLSLIPANPRTPFKDFAFIFDSILLACHSGERRIKSCGSNDVVQKYKLPIIKPFKGLTGTISFNGTNERSDSELHIWEMGITGAGLHTGTWKSTWEGSKELTMLAKNIPGTHEHYQASVRESRTLKVTSIHEKPYVIEKILPDGRLKHEGFCVDLLDKLAEMLHFNYTLKIVKDNKYGERKNGTDEWDGMIGEILRGDADMAVAPITVTATRLEVIDFTDPFLQLGISMLMRQPNPKASSSLTRFLWPLSASVWTFSAIATVLTALLVTVAAVLSPKESTTEFKVQNSVWYLVCILLRAGSGYNCQAGATRLISAVWWTFTLVLIAQYTANFAALLTVDRKSMPFNSFEELGNQTEYNFGSILGGSTMQFFKYSRIETFRRLWERMQGTEPSAFVKTNHEGVNRVLNEKYVFLMESATLDYQVTQNCNLTRVGNVVLGSNGYSIALPKGSKWREKLTRQILDLNEKGIILMLKNNWWKKSQQECQSSEPEDLQTSLGAENVYGLFLLLALGSGIGVLCAVLEHTHFIFFEKKKRDGQTPKLQQMIETIHAEIRNSPKF</sequence>
<evidence type="ECO:0000313" key="22">
    <source>
        <dbReference type="Proteomes" id="UP000095282"/>
    </source>
</evidence>
<feature type="disulfide bond" evidence="18">
    <location>
        <begin position="713"/>
        <end position="770"/>
    </location>
</feature>
<dbReference type="Pfam" id="PF10613">
    <property type="entry name" value="Lig_chan-Glu_bd"/>
    <property type="match status" value="1"/>
</dbReference>
<accession>A0A1I7SYJ4</accession>
<feature type="site" description="Interaction with the cone snail toxin Con-ikot-ikot" evidence="17">
    <location>
        <position position="658"/>
    </location>
</feature>
<dbReference type="GO" id="GO:0045211">
    <property type="term" value="C:postsynaptic membrane"/>
    <property type="evidence" value="ECO:0007669"/>
    <property type="project" value="UniProtKB-SubCell"/>
</dbReference>
<evidence type="ECO:0000313" key="23">
    <source>
        <dbReference type="WBParaSite" id="Csp11.Scaffold320.g806.t1"/>
    </source>
</evidence>
<comment type="similarity">
    <text evidence="1">Belongs to the glutamate-gated ion channel (TC 1.A.10.1) family.</text>
</comment>
<dbReference type="InterPro" id="IPR019594">
    <property type="entry name" value="Glu/Gly-bd"/>
</dbReference>
<evidence type="ECO:0000256" key="9">
    <source>
        <dbReference type="ARBA" id="ARBA00023136"/>
    </source>
</evidence>
<dbReference type="PANTHER" id="PTHR18966">
    <property type="entry name" value="IONOTROPIC GLUTAMATE RECEPTOR"/>
    <property type="match status" value="1"/>
</dbReference>
<feature type="binding site" evidence="16">
    <location>
        <position position="498"/>
    </location>
    <ligand>
        <name>L-glutamate</name>
        <dbReference type="ChEBI" id="CHEBI:29985"/>
    </ligand>
</feature>
<proteinExistence type="inferred from homology"/>
<dbReference type="GO" id="GO:0038023">
    <property type="term" value="F:signaling receptor activity"/>
    <property type="evidence" value="ECO:0007669"/>
    <property type="project" value="InterPro"/>
</dbReference>
<evidence type="ECO:0000256" key="5">
    <source>
        <dbReference type="ARBA" id="ARBA00022729"/>
    </source>
</evidence>
<feature type="binding site" evidence="16">
    <location>
        <position position="701"/>
    </location>
    <ligand>
        <name>L-glutamate</name>
        <dbReference type="ChEBI" id="CHEBI:29985"/>
    </ligand>
</feature>
<evidence type="ECO:0000256" key="1">
    <source>
        <dbReference type="ARBA" id="ARBA00008685"/>
    </source>
</evidence>
<protein>
    <submittedName>
        <fullName evidence="23">PBPe domain-containing protein</fullName>
    </submittedName>
</protein>
<feature type="binding site" evidence="16">
    <location>
        <position position="493"/>
    </location>
    <ligand>
        <name>L-glutamate</name>
        <dbReference type="ChEBI" id="CHEBI:29985"/>
    </ligand>
</feature>
<dbReference type="Proteomes" id="UP000095282">
    <property type="component" value="Unplaced"/>
</dbReference>
<dbReference type="SMART" id="SM00918">
    <property type="entry name" value="Lig_chan-Glu_bd"/>
    <property type="match status" value="1"/>
</dbReference>
<evidence type="ECO:0000256" key="2">
    <source>
        <dbReference type="ARBA" id="ARBA00022448"/>
    </source>
</evidence>
<dbReference type="STRING" id="1561998.A0A1I7SYJ4"/>
<dbReference type="eggNOG" id="KOG1052">
    <property type="taxonomic scope" value="Eukaryota"/>
</dbReference>
<evidence type="ECO:0000256" key="16">
    <source>
        <dbReference type="PIRSR" id="PIRSR601508-1"/>
    </source>
</evidence>
<evidence type="ECO:0000256" key="3">
    <source>
        <dbReference type="ARBA" id="ARBA00022475"/>
    </source>
</evidence>
<dbReference type="InterPro" id="IPR028082">
    <property type="entry name" value="Peripla_BP_I"/>
</dbReference>
<keyword evidence="12" id="KW-0628">Postsynaptic cell membrane</keyword>
<keyword evidence="22" id="KW-1185">Reference proteome</keyword>
<feature type="domain" description="Ionotropic glutamate receptor C-terminal" evidence="20">
    <location>
        <begin position="410"/>
        <end position="765"/>
    </location>
</feature>
<dbReference type="InterPro" id="IPR001508">
    <property type="entry name" value="Iono_Glu_rcpt_met"/>
</dbReference>
<keyword evidence="2" id="KW-0813">Transport</keyword>
<keyword evidence="9 19" id="KW-0472">Membrane</keyword>
<feature type="domain" description="Ionotropic glutamate receptor L-glutamate and glycine-binding" evidence="21">
    <location>
        <begin position="420"/>
        <end position="482"/>
    </location>
</feature>
<dbReference type="Gene3D" id="3.40.50.2300">
    <property type="match status" value="2"/>
</dbReference>
<evidence type="ECO:0000256" key="14">
    <source>
        <dbReference type="ARBA" id="ARBA00023303"/>
    </source>
</evidence>